<dbReference type="SMART" id="SM00796">
    <property type="entry name" value="AHS1"/>
    <property type="match status" value="1"/>
</dbReference>
<dbReference type="EMBL" id="JACHGG010000003">
    <property type="protein sequence ID" value="MBB6059716.1"/>
    <property type="molecule type" value="Genomic_DNA"/>
</dbReference>
<dbReference type="InterPro" id="IPR003833">
    <property type="entry name" value="CT_C_D"/>
</dbReference>
<keyword evidence="1" id="KW-0547">Nucleotide-binding</keyword>
<evidence type="ECO:0000259" key="4">
    <source>
        <dbReference type="SMART" id="SM00796"/>
    </source>
</evidence>
<dbReference type="InterPro" id="IPR010016">
    <property type="entry name" value="PxpB"/>
</dbReference>
<evidence type="ECO:0000313" key="6">
    <source>
        <dbReference type="Proteomes" id="UP000532746"/>
    </source>
</evidence>
<keyword evidence="3" id="KW-0067">ATP-binding</keyword>
<reference evidence="5 6" key="1">
    <citation type="submission" date="2020-08" db="EMBL/GenBank/DDBJ databases">
        <title>Genomic Encyclopedia of Type Strains, Phase IV (KMG-IV): sequencing the most valuable type-strain genomes for metagenomic binning, comparative biology and taxonomic classification.</title>
        <authorList>
            <person name="Goeker M."/>
        </authorList>
    </citation>
    <scope>NUCLEOTIDE SEQUENCE [LARGE SCALE GENOMIC DNA]</scope>
    <source>
        <strain evidence="5 6">DSM 26718</strain>
    </source>
</reference>
<dbReference type="PANTHER" id="PTHR34698">
    <property type="entry name" value="5-OXOPROLINASE SUBUNIT B"/>
    <property type="match status" value="1"/>
</dbReference>
<comment type="caution">
    <text evidence="5">The sequence shown here is derived from an EMBL/GenBank/DDBJ whole genome shotgun (WGS) entry which is preliminary data.</text>
</comment>
<evidence type="ECO:0000256" key="3">
    <source>
        <dbReference type="ARBA" id="ARBA00022840"/>
    </source>
</evidence>
<dbReference type="NCBIfam" id="TIGR00370">
    <property type="entry name" value="5-oxoprolinase subunit PxpB"/>
    <property type="match status" value="1"/>
</dbReference>
<evidence type="ECO:0000313" key="5">
    <source>
        <dbReference type="EMBL" id="MBB6059716.1"/>
    </source>
</evidence>
<accession>A0A7W9T169</accession>
<keyword evidence="6" id="KW-1185">Reference proteome</keyword>
<proteinExistence type="predicted"/>
<name>A0A7W9T169_9BACT</name>
<sequence>MDQLLPSPFGPTPVQLYPLGDAAVVLQFGEGISEATHRTIQAVAACLDAHPFPGFLEYVPAFTTLTVYYNPWVASQAGQQDPYHCVSESLRQLLQQVPELPAPDAVPVVEIPVCYGGAFGPDLDLLSRYTGLAAEEVIRLHTEPEYLVYMIGFAPGFPYLGGMNERLTAPRKTQPRPLVPAGSVGIAGRQTGIYSLPTPGGWQLIGRTPRRLFTPEAASPSLLRAGQRLRFVPISEAEYQHLQEHEL</sequence>
<dbReference type="Proteomes" id="UP000532746">
    <property type="component" value="Unassembled WGS sequence"/>
</dbReference>
<dbReference type="SUPFAM" id="SSF50891">
    <property type="entry name" value="Cyclophilin-like"/>
    <property type="match status" value="1"/>
</dbReference>
<organism evidence="5 6">
    <name type="scientific">Hymenobacter luteus</name>
    <dbReference type="NCBI Taxonomy" id="1411122"/>
    <lineage>
        <taxon>Bacteria</taxon>
        <taxon>Pseudomonadati</taxon>
        <taxon>Bacteroidota</taxon>
        <taxon>Cytophagia</taxon>
        <taxon>Cytophagales</taxon>
        <taxon>Hymenobacteraceae</taxon>
        <taxon>Hymenobacter</taxon>
    </lineage>
</organism>
<protein>
    <submittedName>
        <fullName evidence="5">Inhibitor of KinA</fullName>
    </submittedName>
</protein>
<dbReference type="GO" id="GO:0005524">
    <property type="term" value="F:ATP binding"/>
    <property type="evidence" value="ECO:0007669"/>
    <property type="project" value="UniProtKB-KW"/>
</dbReference>
<dbReference type="GO" id="GO:0016787">
    <property type="term" value="F:hydrolase activity"/>
    <property type="evidence" value="ECO:0007669"/>
    <property type="project" value="UniProtKB-KW"/>
</dbReference>
<feature type="domain" description="Carboxyltransferase" evidence="4">
    <location>
        <begin position="14"/>
        <end position="223"/>
    </location>
</feature>
<evidence type="ECO:0000256" key="1">
    <source>
        <dbReference type="ARBA" id="ARBA00022741"/>
    </source>
</evidence>
<dbReference type="InterPro" id="IPR029000">
    <property type="entry name" value="Cyclophilin-like_dom_sf"/>
</dbReference>
<evidence type="ECO:0000256" key="2">
    <source>
        <dbReference type="ARBA" id="ARBA00022801"/>
    </source>
</evidence>
<keyword evidence="2" id="KW-0378">Hydrolase</keyword>
<dbReference type="SUPFAM" id="SSF160467">
    <property type="entry name" value="PH0987 N-terminal domain-like"/>
    <property type="match status" value="1"/>
</dbReference>
<dbReference type="AlphaFoldDB" id="A0A7W9T169"/>
<gene>
    <name evidence="5" type="ORF">HNQ93_002576</name>
</gene>
<dbReference type="Pfam" id="PF02682">
    <property type="entry name" value="CT_C_D"/>
    <property type="match status" value="1"/>
</dbReference>
<dbReference type="PANTHER" id="PTHR34698:SF2">
    <property type="entry name" value="5-OXOPROLINASE SUBUNIT B"/>
    <property type="match status" value="1"/>
</dbReference>
<dbReference type="RefSeq" id="WP_183403834.1">
    <property type="nucleotide sequence ID" value="NZ_JACHGG010000003.1"/>
</dbReference>
<dbReference type="Gene3D" id="3.30.1360.40">
    <property type="match status" value="1"/>
</dbReference>
<dbReference type="Gene3D" id="2.40.100.10">
    <property type="entry name" value="Cyclophilin-like"/>
    <property type="match status" value="1"/>
</dbReference>